<gene>
    <name evidence="3" type="ORF">CBF28_04905</name>
</gene>
<feature type="transmembrane region" description="Helical" evidence="1">
    <location>
        <begin position="95"/>
        <end position="121"/>
    </location>
</feature>
<proteinExistence type="predicted"/>
<evidence type="ECO:0000259" key="2">
    <source>
        <dbReference type="Pfam" id="PF13751"/>
    </source>
</evidence>
<keyword evidence="4" id="KW-1185">Reference proteome</keyword>
<sequence length="129" mass="14972">RVIQKNGNWEYFKAHARELLSDDVTGAIYRRRKIDVEPAFGNLKANLSFNRFSVRGQDKVTQELGFAFMALNLRKLSKFRKDIDRKIRKNKNSKMINLILEFLFCFKRLLGQALSSIIVLITSLDSCLS</sequence>
<dbReference type="Proteomes" id="UP000288028">
    <property type="component" value="Unassembled WGS sequence"/>
</dbReference>
<name>A0A430B660_9ENTE</name>
<dbReference type="PANTHER" id="PTHR33408">
    <property type="entry name" value="TRANSPOSASE"/>
    <property type="match status" value="1"/>
</dbReference>
<accession>A0A430B660</accession>
<dbReference type="Pfam" id="PF13751">
    <property type="entry name" value="DDE_Tnp_1_6"/>
    <property type="match status" value="1"/>
</dbReference>
<feature type="domain" description="Transposase DDE" evidence="2">
    <location>
        <begin position="2"/>
        <end position="76"/>
    </location>
</feature>
<evidence type="ECO:0000313" key="4">
    <source>
        <dbReference type="Proteomes" id="UP000288028"/>
    </source>
</evidence>
<protein>
    <recommendedName>
        <fullName evidence="2">Transposase DDE domain-containing protein</fullName>
    </recommendedName>
</protein>
<reference evidence="3 4" key="1">
    <citation type="submission" date="2017-05" db="EMBL/GenBank/DDBJ databases">
        <title>Vagococcus spp. assemblies.</title>
        <authorList>
            <person name="Gulvik C.A."/>
        </authorList>
    </citation>
    <scope>NUCLEOTIDE SEQUENCE [LARGE SCALE GENOMIC DNA]</scope>
    <source>
        <strain evidence="3 4">SS1714</strain>
    </source>
</reference>
<dbReference type="AlphaFoldDB" id="A0A430B660"/>
<keyword evidence="1" id="KW-0472">Membrane</keyword>
<dbReference type="EMBL" id="NGKB01000004">
    <property type="protein sequence ID" value="RSU15777.1"/>
    <property type="molecule type" value="Genomic_DNA"/>
</dbReference>
<evidence type="ECO:0000256" key="1">
    <source>
        <dbReference type="SAM" id="Phobius"/>
    </source>
</evidence>
<keyword evidence="1" id="KW-1133">Transmembrane helix</keyword>
<evidence type="ECO:0000313" key="3">
    <source>
        <dbReference type="EMBL" id="RSU15777.1"/>
    </source>
</evidence>
<keyword evidence="1" id="KW-0812">Transmembrane</keyword>
<dbReference type="InterPro" id="IPR025668">
    <property type="entry name" value="Tnp_DDE_dom"/>
</dbReference>
<feature type="non-terminal residue" evidence="3">
    <location>
        <position position="1"/>
    </location>
</feature>
<comment type="caution">
    <text evidence="3">The sequence shown here is derived from an EMBL/GenBank/DDBJ whole genome shotgun (WGS) entry which is preliminary data.</text>
</comment>
<dbReference type="OrthoDB" id="2236403at2"/>
<organism evidence="3 4">
    <name type="scientific">Vagococcus carniphilus</name>
    <dbReference type="NCBI Taxonomy" id="218144"/>
    <lineage>
        <taxon>Bacteria</taxon>
        <taxon>Bacillati</taxon>
        <taxon>Bacillota</taxon>
        <taxon>Bacilli</taxon>
        <taxon>Lactobacillales</taxon>
        <taxon>Enterococcaceae</taxon>
        <taxon>Vagococcus</taxon>
    </lineage>
</organism>
<dbReference type="RefSeq" id="WP_148109036.1">
    <property type="nucleotide sequence ID" value="NZ_NGKB01000004.1"/>
</dbReference>
<dbReference type="PANTHER" id="PTHR33408:SF2">
    <property type="entry name" value="TRANSPOSASE DDE DOMAIN-CONTAINING PROTEIN"/>
    <property type="match status" value="1"/>
</dbReference>